<dbReference type="Pfam" id="PF03352">
    <property type="entry name" value="Adenine_glyco"/>
    <property type="match status" value="1"/>
</dbReference>
<dbReference type="Proteomes" id="UP001596011">
    <property type="component" value="Unassembled WGS sequence"/>
</dbReference>
<protein>
    <submittedName>
        <fullName evidence="1">DNA-3-methyladenine glycosylase I</fullName>
    </submittedName>
</protein>
<sequence length="212" mass="23023">MTSDPLTDDKTAATAPGAALRCFGDGIALYEAYHDEEWGVPVHGESALLERIALEGFQSGLSWITVLRKRPAFRELFEGFDPERVAAFGPDDVERLLADARIIRNRMKIEATIENARAVVALHESGRTLDKLFWSFAPEPVDRPRAATFADLPAWTPGSKAMSKAMKKEGFRFIGPTTAYAAMQACGLVDDHLATCPVVLGRAGATEQGTAT</sequence>
<dbReference type="InterPro" id="IPR052891">
    <property type="entry name" value="DNA-3mA_glycosylase"/>
</dbReference>
<dbReference type="InterPro" id="IPR011257">
    <property type="entry name" value="DNA_glycosylase"/>
</dbReference>
<evidence type="ECO:0000313" key="1">
    <source>
        <dbReference type="EMBL" id="MFC4631894.1"/>
    </source>
</evidence>
<accession>A0ABV9HRL2</accession>
<reference evidence="2" key="1">
    <citation type="journal article" date="2019" name="Int. J. Syst. Evol. Microbiol.">
        <title>The Global Catalogue of Microorganisms (GCM) 10K type strain sequencing project: providing services to taxonomists for standard genome sequencing and annotation.</title>
        <authorList>
            <consortium name="The Broad Institute Genomics Platform"/>
            <consortium name="The Broad Institute Genome Sequencing Center for Infectious Disease"/>
            <person name="Wu L."/>
            <person name="Ma J."/>
        </authorList>
    </citation>
    <scope>NUCLEOTIDE SEQUENCE [LARGE SCALE GENOMIC DNA]</scope>
    <source>
        <strain evidence="2">CCUG 42722</strain>
    </source>
</reference>
<gene>
    <name evidence="1" type="ORF">ACFO6V_26885</name>
</gene>
<dbReference type="PANTHER" id="PTHR30037">
    <property type="entry name" value="DNA-3-METHYLADENINE GLYCOSYLASE 1"/>
    <property type="match status" value="1"/>
</dbReference>
<organism evidence="1 2">
    <name type="scientific">Promicromonospora alba</name>
    <dbReference type="NCBI Taxonomy" id="1616110"/>
    <lineage>
        <taxon>Bacteria</taxon>
        <taxon>Bacillati</taxon>
        <taxon>Actinomycetota</taxon>
        <taxon>Actinomycetes</taxon>
        <taxon>Micrococcales</taxon>
        <taxon>Promicromonosporaceae</taxon>
        <taxon>Promicromonospora</taxon>
    </lineage>
</organism>
<dbReference type="Gene3D" id="1.10.340.30">
    <property type="entry name" value="Hypothetical protein, domain 2"/>
    <property type="match status" value="1"/>
</dbReference>
<proteinExistence type="predicted"/>
<name>A0ABV9HRL2_9MICO</name>
<keyword evidence="2" id="KW-1185">Reference proteome</keyword>
<dbReference type="RefSeq" id="WP_377141873.1">
    <property type="nucleotide sequence ID" value="NZ_JBHSFI010000009.1"/>
</dbReference>
<evidence type="ECO:0000313" key="2">
    <source>
        <dbReference type="Proteomes" id="UP001596011"/>
    </source>
</evidence>
<dbReference type="PANTHER" id="PTHR30037:SF4">
    <property type="entry name" value="DNA-3-METHYLADENINE GLYCOSYLASE I"/>
    <property type="match status" value="1"/>
</dbReference>
<dbReference type="InterPro" id="IPR005019">
    <property type="entry name" value="Adenine_glyco"/>
</dbReference>
<comment type="caution">
    <text evidence="1">The sequence shown here is derived from an EMBL/GenBank/DDBJ whole genome shotgun (WGS) entry which is preliminary data.</text>
</comment>
<dbReference type="EMBL" id="JBHSFI010000009">
    <property type="protein sequence ID" value="MFC4631894.1"/>
    <property type="molecule type" value="Genomic_DNA"/>
</dbReference>
<dbReference type="SUPFAM" id="SSF48150">
    <property type="entry name" value="DNA-glycosylase"/>
    <property type="match status" value="1"/>
</dbReference>